<feature type="domain" description="G-protein coupled receptors family 1 profile" evidence="14">
    <location>
        <begin position="403"/>
        <end position="648"/>
    </location>
</feature>
<dbReference type="Pfam" id="PF00001">
    <property type="entry name" value="7tm_1"/>
    <property type="match status" value="1"/>
</dbReference>
<dbReference type="EMBL" id="MG550225">
    <property type="protein sequence ID" value="AWT50659.1"/>
    <property type="molecule type" value="mRNA"/>
</dbReference>
<dbReference type="Gene3D" id="1.20.1070.10">
    <property type="entry name" value="Rhodopsin 7-helix transmembrane proteins"/>
    <property type="match status" value="1"/>
</dbReference>
<feature type="transmembrane region" description="Helical" evidence="12">
    <location>
        <begin position="424"/>
        <end position="444"/>
    </location>
</feature>
<feature type="transmembrane region" description="Helical" evidence="12">
    <location>
        <begin position="510"/>
        <end position="532"/>
    </location>
</feature>
<evidence type="ECO:0000256" key="2">
    <source>
        <dbReference type="ARBA" id="ARBA00010663"/>
    </source>
</evidence>
<dbReference type="GO" id="GO:0016500">
    <property type="term" value="F:protein-hormone receptor activity"/>
    <property type="evidence" value="ECO:0007669"/>
    <property type="project" value="InterPro"/>
</dbReference>
<accession>A0A2U9PG29</accession>
<keyword evidence="5 12" id="KW-0812">Transmembrane</keyword>
<evidence type="ECO:0000313" key="15">
    <source>
        <dbReference type="EMBL" id="AWT50659.1"/>
    </source>
</evidence>
<feature type="transmembrane region" description="Helical" evidence="12">
    <location>
        <begin position="387"/>
        <end position="412"/>
    </location>
</feature>
<evidence type="ECO:0000256" key="8">
    <source>
        <dbReference type="ARBA" id="ARBA00023040"/>
    </source>
</evidence>
<keyword evidence="7 12" id="KW-1133">Transmembrane helix</keyword>
<evidence type="ECO:0000256" key="13">
    <source>
        <dbReference type="SAM" id="SignalP"/>
    </source>
</evidence>
<evidence type="ECO:0000256" key="6">
    <source>
        <dbReference type="ARBA" id="ARBA00022737"/>
    </source>
</evidence>
<evidence type="ECO:0000256" key="5">
    <source>
        <dbReference type="ARBA" id="ARBA00022692"/>
    </source>
</evidence>
<keyword evidence="11" id="KW-0807">Transducer</keyword>
<evidence type="ECO:0000256" key="10">
    <source>
        <dbReference type="ARBA" id="ARBA00023170"/>
    </source>
</evidence>
<dbReference type="InterPro" id="IPR002131">
    <property type="entry name" value="Gphrmn_rcpt_fam"/>
</dbReference>
<dbReference type="PRINTS" id="PR00237">
    <property type="entry name" value="GPCRRHODOPSN"/>
</dbReference>
<feature type="transmembrane region" description="Helical" evidence="12">
    <location>
        <begin position="552"/>
        <end position="575"/>
    </location>
</feature>
<dbReference type="Gene3D" id="3.80.10.10">
    <property type="entry name" value="Ribonuclease Inhibitor"/>
    <property type="match status" value="1"/>
</dbReference>
<evidence type="ECO:0000256" key="4">
    <source>
        <dbReference type="ARBA" id="ARBA00022614"/>
    </source>
</evidence>
<evidence type="ECO:0000256" key="1">
    <source>
        <dbReference type="ARBA" id="ARBA00004651"/>
    </source>
</evidence>
<feature type="transmembrane region" description="Helical" evidence="12">
    <location>
        <begin position="631"/>
        <end position="651"/>
    </location>
</feature>
<evidence type="ECO:0000256" key="11">
    <source>
        <dbReference type="ARBA" id="ARBA00023224"/>
    </source>
</evidence>
<protein>
    <submittedName>
        <fullName evidence="15">Neuropeptide receptor</fullName>
    </submittedName>
</protein>
<dbReference type="GO" id="GO:0005886">
    <property type="term" value="C:plasma membrane"/>
    <property type="evidence" value="ECO:0007669"/>
    <property type="project" value="UniProtKB-SubCell"/>
</dbReference>
<keyword evidence="10 15" id="KW-0675">Receptor</keyword>
<dbReference type="PANTHER" id="PTHR24372:SF74">
    <property type="entry name" value="LP13728P"/>
    <property type="match status" value="1"/>
</dbReference>
<sequence length="707" mass="79882">MLCQWTSLVILHYVFYILGEVEACVCSNRVKCICLGDSYKNVTQMPLKYLTIADSNIELLNHDVMKMYANSLLDIYLTNVRSLRQIDENTFEDFSKIRTISIVNAPLLTLVSPNLLKHLTSLKILKIVRTGLNHIPQFPVSNDLVMEVIDLEGNKITELSSDSIRIKVEHLFLGYNNIKIIEGRAFNGSQISKLNLRGNQELNILSEDAFNGIQDLQQIDLSDTSITHLPTLGLDSIETLLLENTFTLKTIPSIYDFKKLHTAHLTYSFHCCAFQFPEKHDPHKHAQYQSLMKQIAASCGGQDVQLPHSVVRRDFGDIYDPTNGSLFDSEVDTSTPVSVTEDYMNTPIIPAHRLQITCGNVNLKRHQVTCTPIPDALNPCEDIMGYAWLRLCVWFVISAAIVGNAAVLAVTLSRTSEKSVPRFLISHLAMADLCMAFYLLLLAVKDLQSTEVYFNYAYDWQKGYGCKVAGFVTVFASQLSIFTLGMITLERWYSIKRALYANKLTIHRTTYFILVGYVYASVMGALPMFGISSYSTTSICLPMDTRHLGSKIYVHTLLLFSSIVFAMICVCYFQIYSSLDYKTRHNKGESKIARKMALLVLINFACWAPVTFFALTAALGYPLISVTKSKILLVFFYPINSCFNPYLYALLTKHYRRDLVLTLARIGICQERAHKYRMISSGLNGNTGLHSLSSSRKQSHDDIKPRN</sequence>
<keyword evidence="9 12" id="KW-0472">Membrane</keyword>
<dbReference type="PROSITE" id="PS00237">
    <property type="entry name" value="G_PROTEIN_RECEP_F1_1"/>
    <property type="match status" value="1"/>
</dbReference>
<keyword evidence="13" id="KW-0732">Signal</keyword>
<reference evidence="15" key="1">
    <citation type="submission" date="2017-11" db="EMBL/GenBank/DDBJ databases">
        <title>Characterization and expression profiling of neuropeptides and their receptors in the Asian Citrus Psyllid, Diaphorina citri.</title>
        <authorList>
            <person name="Wang Z."/>
            <person name="Zeng X."/>
        </authorList>
    </citation>
    <scope>NUCLEOTIDE SEQUENCE</scope>
</reference>
<dbReference type="PRINTS" id="PR00373">
    <property type="entry name" value="GLYCHORMONER"/>
</dbReference>
<evidence type="ECO:0000259" key="14">
    <source>
        <dbReference type="PROSITE" id="PS50262"/>
    </source>
</evidence>
<feature type="chain" id="PRO_5015836503" evidence="13">
    <location>
        <begin position="24"/>
        <end position="707"/>
    </location>
</feature>
<feature type="transmembrane region" description="Helical" evidence="12">
    <location>
        <begin position="596"/>
        <end position="619"/>
    </location>
</feature>
<dbReference type="InterPro" id="IPR032675">
    <property type="entry name" value="LRR_dom_sf"/>
</dbReference>
<keyword evidence="4" id="KW-0433">Leucine-rich repeat</keyword>
<dbReference type="AlphaFoldDB" id="A0A2U9PG29"/>
<dbReference type="GO" id="GO:0008528">
    <property type="term" value="F:G protein-coupled peptide receptor activity"/>
    <property type="evidence" value="ECO:0007669"/>
    <property type="project" value="TreeGrafter"/>
</dbReference>
<comment type="subcellular location">
    <subcellularLocation>
        <location evidence="1">Cell membrane</location>
        <topology evidence="1">Multi-pass membrane protein</topology>
    </subcellularLocation>
</comment>
<dbReference type="InterPro" id="IPR000276">
    <property type="entry name" value="GPCR_Rhodpsn"/>
</dbReference>
<dbReference type="GO" id="GO:0009755">
    <property type="term" value="P:hormone-mediated signaling pathway"/>
    <property type="evidence" value="ECO:0007669"/>
    <property type="project" value="TreeGrafter"/>
</dbReference>
<dbReference type="Pfam" id="PF13855">
    <property type="entry name" value="LRR_8"/>
    <property type="match status" value="1"/>
</dbReference>
<keyword evidence="3" id="KW-1003">Cell membrane</keyword>
<dbReference type="PANTHER" id="PTHR24372">
    <property type="entry name" value="GLYCOPROTEIN HORMONE RECEPTOR"/>
    <property type="match status" value="1"/>
</dbReference>
<dbReference type="InterPro" id="IPR017452">
    <property type="entry name" value="GPCR_Rhodpsn_7TM"/>
</dbReference>
<proteinExistence type="evidence at transcript level"/>
<evidence type="ECO:0000256" key="7">
    <source>
        <dbReference type="ARBA" id="ARBA00022989"/>
    </source>
</evidence>
<evidence type="ECO:0000256" key="12">
    <source>
        <dbReference type="SAM" id="Phobius"/>
    </source>
</evidence>
<comment type="similarity">
    <text evidence="2">Belongs to the G-protein coupled receptor 1 family.</text>
</comment>
<feature type="signal peptide" evidence="13">
    <location>
        <begin position="1"/>
        <end position="23"/>
    </location>
</feature>
<dbReference type="SUPFAM" id="SSF52058">
    <property type="entry name" value="L domain-like"/>
    <property type="match status" value="1"/>
</dbReference>
<feature type="transmembrane region" description="Helical" evidence="12">
    <location>
        <begin position="468"/>
        <end position="489"/>
    </location>
</feature>
<evidence type="ECO:0000256" key="9">
    <source>
        <dbReference type="ARBA" id="ARBA00023136"/>
    </source>
</evidence>
<dbReference type="PROSITE" id="PS50262">
    <property type="entry name" value="G_PROTEIN_RECEP_F1_2"/>
    <property type="match status" value="1"/>
</dbReference>
<dbReference type="GO" id="GO:0007189">
    <property type="term" value="P:adenylate cyclase-activating G protein-coupled receptor signaling pathway"/>
    <property type="evidence" value="ECO:0007669"/>
    <property type="project" value="TreeGrafter"/>
</dbReference>
<keyword evidence="8" id="KW-0297">G-protein coupled receptor</keyword>
<name>A0A2U9PG29_DIACI</name>
<dbReference type="InterPro" id="IPR001611">
    <property type="entry name" value="Leu-rich_rpt"/>
</dbReference>
<keyword evidence="6" id="KW-0677">Repeat</keyword>
<organism evidence="15">
    <name type="scientific">Diaphorina citri</name>
    <name type="common">Asian citrus psyllid</name>
    <dbReference type="NCBI Taxonomy" id="121845"/>
    <lineage>
        <taxon>Eukaryota</taxon>
        <taxon>Metazoa</taxon>
        <taxon>Ecdysozoa</taxon>
        <taxon>Arthropoda</taxon>
        <taxon>Hexapoda</taxon>
        <taxon>Insecta</taxon>
        <taxon>Pterygota</taxon>
        <taxon>Neoptera</taxon>
        <taxon>Paraneoptera</taxon>
        <taxon>Hemiptera</taxon>
        <taxon>Sternorrhyncha</taxon>
        <taxon>Psylloidea</taxon>
        <taxon>Psyllidae</taxon>
        <taxon>Diaphorininae</taxon>
        <taxon>Diaphorina</taxon>
    </lineage>
</organism>
<evidence type="ECO:0000256" key="3">
    <source>
        <dbReference type="ARBA" id="ARBA00022475"/>
    </source>
</evidence>
<dbReference type="SUPFAM" id="SSF81321">
    <property type="entry name" value="Family A G protein-coupled receptor-like"/>
    <property type="match status" value="1"/>
</dbReference>